<feature type="domain" description="NAD-dependent epimerase/dehydratase" evidence="3">
    <location>
        <begin position="4"/>
        <end position="224"/>
    </location>
</feature>
<dbReference type="PANTHER" id="PTHR43000">
    <property type="entry name" value="DTDP-D-GLUCOSE 4,6-DEHYDRATASE-RELATED"/>
    <property type="match status" value="1"/>
</dbReference>
<dbReference type="InterPro" id="IPR036291">
    <property type="entry name" value="NAD(P)-bd_dom_sf"/>
</dbReference>
<protein>
    <submittedName>
        <fullName evidence="4">Nucleoside-diphosphate-sugar epimerase</fullName>
    </submittedName>
</protein>
<dbReference type="OrthoDB" id="9801785at2"/>
<organism evidence="4 5">
    <name type="scientific">Ruegeria marina</name>
    <dbReference type="NCBI Taxonomy" id="639004"/>
    <lineage>
        <taxon>Bacteria</taxon>
        <taxon>Pseudomonadati</taxon>
        <taxon>Pseudomonadota</taxon>
        <taxon>Alphaproteobacteria</taxon>
        <taxon>Rhodobacterales</taxon>
        <taxon>Roseobacteraceae</taxon>
        <taxon>Ruegeria</taxon>
    </lineage>
</organism>
<dbReference type="Gene3D" id="3.40.50.720">
    <property type="entry name" value="NAD(P)-binding Rossmann-like Domain"/>
    <property type="match status" value="1"/>
</dbReference>
<dbReference type="Pfam" id="PF01370">
    <property type="entry name" value="Epimerase"/>
    <property type="match status" value="1"/>
</dbReference>
<accession>A0A1G7E269</accession>
<evidence type="ECO:0000313" key="5">
    <source>
        <dbReference type="Proteomes" id="UP000199628"/>
    </source>
</evidence>
<evidence type="ECO:0000256" key="2">
    <source>
        <dbReference type="ARBA" id="ARBA00007637"/>
    </source>
</evidence>
<dbReference type="EMBL" id="FMZV01000023">
    <property type="protein sequence ID" value="SDE57798.1"/>
    <property type="molecule type" value="Genomic_DNA"/>
</dbReference>
<evidence type="ECO:0000313" key="4">
    <source>
        <dbReference type="EMBL" id="SDE57798.1"/>
    </source>
</evidence>
<evidence type="ECO:0000259" key="3">
    <source>
        <dbReference type="Pfam" id="PF01370"/>
    </source>
</evidence>
<proteinExistence type="inferred from homology"/>
<keyword evidence="5" id="KW-1185">Reference proteome</keyword>
<comment type="similarity">
    <text evidence="2">Belongs to the NAD(P)-dependent epimerase/dehydratase family.</text>
</comment>
<name>A0A1G7E269_9RHOB</name>
<comment type="pathway">
    <text evidence="1">Bacterial outer membrane biogenesis; LPS O-antigen biosynthesis.</text>
</comment>
<sequence>MNFLVTGGAGFMGINLIRHLLASGHQVRSYDIAPFTYPEADAISVLQADIRDPVRHDEAFDGVDVVVHCAAALPLSPAEEIRSINVDGTRMLLETALQQGIGRFIHISSTAVYGIPDHHPLTEDDPMYGVGPYGESKVQAERICLEYREKGLCLPVLRPKSFVGPERLGAFELLYDFAFDGHNFPVLGSGNNLYQLLDVEDLNKAVLLCATAPSDRANDTFNVGAERFGSLRASFQAVLDRAGHGKRIVGLPAAPAIWTLRALETVGLSPLYKWIYETAGKDSFVSIDKIVDRLGFTPRYSNEEALIRNYDWYVANHDRISVASGVTHRVPWKRGALKLLRLVM</sequence>
<reference evidence="5" key="1">
    <citation type="submission" date="2016-10" db="EMBL/GenBank/DDBJ databases">
        <authorList>
            <person name="Varghese N."/>
            <person name="Submissions S."/>
        </authorList>
    </citation>
    <scope>NUCLEOTIDE SEQUENCE [LARGE SCALE GENOMIC DNA]</scope>
    <source>
        <strain evidence="5">CGMCC 1.9108</strain>
    </source>
</reference>
<gene>
    <name evidence="4" type="ORF">SAMN04488239_12341</name>
</gene>
<dbReference type="STRING" id="639004.SAMN04488239_12341"/>
<dbReference type="RefSeq" id="WP_093037242.1">
    <property type="nucleotide sequence ID" value="NZ_FMZV01000023.1"/>
</dbReference>
<evidence type="ECO:0000256" key="1">
    <source>
        <dbReference type="ARBA" id="ARBA00005125"/>
    </source>
</evidence>
<dbReference type="SUPFAM" id="SSF51735">
    <property type="entry name" value="NAD(P)-binding Rossmann-fold domains"/>
    <property type="match status" value="1"/>
</dbReference>
<dbReference type="Proteomes" id="UP000199628">
    <property type="component" value="Unassembled WGS sequence"/>
</dbReference>
<dbReference type="AlphaFoldDB" id="A0A1G7E269"/>
<dbReference type="InterPro" id="IPR001509">
    <property type="entry name" value="Epimerase_deHydtase"/>
</dbReference>